<evidence type="ECO:0000313" key="1">
    <source>
        <dbReference type="EMBL" id="KAK3602818.1"/>
    </source>
</evidence>
<proteinExistence type="predicted"/>
<keyword evidence="2" id="KW-1185">Reference proteome</keyword>
<organism evidence="1 2">
    <name type="scientific">Potamilus streckersoni</name>
    <dbReference type="NCBI Taxonomy" id="2493646"/>
    <lineage>
        <taxon>Eukaryota</taxon>
        <taxon>Metazoa</taxon>
        <taxon>Spiralia</taxon>
        <taxon>Lophotrochozoa</taxon>
        <taxon>Mollusca</taxon>
        <taxon>Bivalvia</taxon>
        <taxon>Autobranchia</taxon>
        <taxon>Heteroconchia</taxon>
        <taxon>Palaeoheterodonta</taxon>
        <taxon>Unionida</taxon>
        <taxon>Unionoidea</taxon>
        <taxon>Unionidae</taxon>
        <taxon>Ambleminae</taxon>
        <taxon>Lampsilini</taxon>
        <taxon>Potamilus</taxon>
    </lineage>
</organism>
<reference evidence="1" key="3">
    <citation type="submission" date="2023-05" db="EMBL/GenBank/DDBJ databases">
        <authorList>
            <person name="Smith C.H."/>
        </authorList>
    </citation>
    <scope>NUCLEOTIDE SEQUENCE</scope>
    <source>
        <strain evidence="1">CHS0354</strain>
        <tissue evidence="1">Mantle</tissue>
    </source>
</reference>
<dbReference type="PANTHER" id="PTHR14187:SF5">
    <property type="entry name" value="HEAT SHOCK 70 KDA PROTEIN 12A"/>
    <property type="match status" value="1"/>
</dbReference>
<comment type="caution">
    <text evidence="1">The sequence shown here is derived from an EMBL/GenBank/DDBJ whole genome shotgun (WGS) entry which is preliminary data.</text>
</comment>
<dbReference type="EMBL" id="JAEAOA010001575">
    <property type="protein sequence ID" value="KAK3602818.1"/>
    <property type="molecule type" value="Genomic_DNA"/>
</dbReference>
<gene>
    <name evidence="1" type="ORF">CHS0354_026369</name>
</gene>
<dbReference type="PANTHER" id="PTHR14187">
    <property type="entry name" value="ALPHA KINASE/ELONGATION FACTOR 2 KINASE"/>
    <property type="match status" value="1"/>
</dbReference>
<sequence length="171" mass="19026">MVGGFSDCQLMQEAIKKAFPKAKIVILNHAGLAVFKGAVIFGHNPQLITSRIAKYTYGIRISPPFNAKRHPKDKKVSVGGIDRCKDVFKKYIEVGESVKIGEAKTGKHVTIKSNQREMLLKIYASHENYPLFVTDSKCEMVGRVVVKLPDTTDHIRVDVKMIFGDALPKKG</sequence>
<name>A0AAE0W5H9_9BIVA</name>
<evidence type="ECO:0000313" key="2">
    <source>
        <dbReference type="Proteomes" id="UP001195483"/>
    </source>
</evidence>
<dbReference type="AlphaFoldDB" id="A0AAE0W5H9"/>
<protein>
    <submittedName>
        <fullName evidence="1">Uncharacterized protein</fullName>
    </submittedName>
</protein>
<dbReference type="Proteomes" id="UP001195483">
    <property type="component" value="Unassembled WGS sequence"/>
</dbReference>
<reference evidence="1" key="2">
    <citation type="journal article" date="2021" name="Genome Biol. Evol.">
        <title>Developing a high-quality reference genome for a parasitic bivalve with doubly uniparental inheritance (Bivalvia: Unionida).</title>
        <authorList>
            <person name="Smith C.H."/>
        </authorList>
    </citation>
    <scope>NUCLEOTIDE SEQUENCE</scope>
    <source>
        <strain evidence="1">CHS0354</strain>
        <tissue evidence="1">Mantle</tissue>
    </source>
</reference>
<accession>A0AAE0W5H9</accession>
<reference evidence="1" key="1">
    <citation type="journal article" date="2021" name="Genome Biol. Evol.">
        <title>A High-Quality Reference Genome for a Parasitic Bivalve with Doubly Uniparental Inheritance (Bivalvia: Unionida).</title>
        <authorList>
            <person name="Smith C.H."/>
        </authorList>
    </citation>
    <scope>NUCLEOTIDE SEQUENCE</scope>
    <source>
        <strain evidence="1">CHS0354</strain>
    </source>
</reference>